<dbReference type="PANTHER" id="PTHR46128">
    <property type="entry name" value="MITOCHONDRIAL GROUP I INTRON SPLICING FACTOR CCM1"/>
    <property type="match status" value="1"/>
</dbReference>
<evidence type="ECO:0000313" key="4">
    <source>
        <dbReference type="EMBL" id="KAK1735856.1"/>
    </source>
</evidence>
<dbReference type="NCBIfam" id="TIGR00756">
    <property type="entry name" value="PPR"/>
    <property type="match status" value="1"/>
</dbReference>
<keyword evidence="5" id="KW-1185">Reference proteome</keyword>
<dbReference type="PROSITE" id="PS51375">
    <property type="entry name" value="PPR"/>
    <property type="match status" value="1"/>
</dbReference>
<reference evidence="4" key="1">
    <citation type="submission" date="2023-06" db="EMBL/GenBank/DDBJ databases">
        <title>Survivors Of The Sea: Transcriptome response of Skeletonema marinoi to long-term dormancy.</title>
        <authorList>
            <person name="Pinder M.I.M."/>
            <person name="Kourtchenko O."/>
            <person name="Robertson E.K."/>
            <person name="Larsson T."/>
            <person name="Maumus F."/>
            <person name="Osuna-Cruz C.M."/>
            <person name="Vancaester E."/>
            <person name="Stenow R."/>
            <person name="Vandepoele K."/>
            <person name="Ploug H."/>
            <person name="Bruchert V."/>
            <person name="Godhe A."/>
            <person name="Topel M."/>
        </authorList>
    </citation>
    <scope>NUCLEOTIDE SEQUENCE</scope>
    <source>
        <strain evidence="4">R05AC</strain>
    </source>
</reference>
<feature type="chain" id="PRO_5042154359" evidence="3">
    <location>
        <begin position="20"/>
        <end position="676"/>
    </location>
</feature>
<comment type="similarity">
    <text evidence="1">Belongs to the PPR family. P subfamily.</text>
</comment>
<evidence type="ECO:0000313" key="5">
    <source>
        <dbReference type="Proteomes" id="UP001224775"/>
    </source>
</evidence>
<dbReference type="InterPro" id="IPR011990">
    <property type="entry name" value="TPR-like_helical_dom_sf"/>
</dbReference>
<evidence type="ECO:0000256" key="3">
    <source>
        <dbReference type="SAM" id="SignalP"/>
    </source>
</evidence>
<keyword evidence="3" id="KW-0732">Signal</keyword>
<dbReference type="AlphaFoldDB" id="A0AAD8XYY7"/>
<evidence type="ECO:0000256" key="1">
    <source>
        <dbReference type="ARBA" id="ARBA00007626"/>
    </source>
</evidence>
<evidence type="ECO:0000256" key="2">
    <source>
        <dbReference type="PROSITE-ProRule" id="PRU00708"/>
    </source>
</evidence>
<dbReference type="InterPro" id="IPR002885">
    <property type="entry name" value="PPR_rpt"/>
</dbReference>
<dbReference type="InterPro" id="IPR050872">
    <property type="entry name" value="PPR_P_subfamily"/>
</dbReference>
<organism evidence="4 5">
    <name type="scientific">Skeletonema marinoi</name>
    <dbReference type="NCBI Taxonomy" id="267567"/>
    <lineage>
        <taxon>Eukaryota</taxon>
        <taxon>Sar</taxon>
        <taxon>Stramenopiles</taxon>
        <taxon>Ochrophyta</taxon>
        <taxon>Bacillariophyta</taxon>
        <taxon>Coscinodiscophyceae</taxon>
        <taxon>Thalassiosirophycidae</taxon>
        <taxon>Thalassiosirales</taxon>
        <taxon>Skeletonemataceae</taxon>
        <taxon>Skeletonema</taxon>
        <taxon>Skeletonema marinoi-dohrnii complex</taxon>
    </lineage>
</organism>
<dbReference type="Proteomes" id="UP001224775">
    <property type="component" value="Unassembled WGS sequence"/>
</dbReference>
<feature type="signal peptide" evidence="3">
    <location>
        <begin position="1"/>
        <end position="19"/>
    </location>
</feature>
<dbReference type="Pfam" id="PF01535">
    <property type="entry name" value="PPR"/>
    <property type="match status" value="2"/>
</dbReference>
<name>A0AAD8XYY7_9STRA</name>
<feature type="repeat" description="PPR" evidence="2">
    <location>
        <begin position="272"/>
        <end position="306"/>
    </location>
</feature>
<dbReference type="EMBL" id="JATAAI010000032">
    <property type="protein sequence ID" value="KAK1735856.1"/>
    <property type="molecule type" value="Genomic_DNA"/>
</dbReference>
<proteinExistence type="inferred from homology"/>
<accession>A0AAD8XYY7</accession>
<sequence length="676" mass="75652">MVLLLAIITLAFRVPNTNIRRNRFHVPELGGSIIVGDIPASQSIEINVDRRAAVLQLNQRKLTRAMKQIRFDSRKALELLGSAYQHLAIPPDEMHTNDEMEWSYEQLVDILYRDNGVISDAEPVVIDGKSTSMAIEVLCRARNVSAAMILLKRSVDGVIYNRQLREKCQEQTSAFWQDEESDNNELCTIYKSILSMLGRAQSQSTSSFAERQQTSAVYSNLTLHLLREHIQSVAQIQPGLQLYHAALNSLGRHGSHDAITKLLNDMKDPTPDKMAYQIAISSLAKCGECLDATQLLHQMRGKGFSPDIVCYNELLIGIARQAGRHQSGKKSGQDPISWHKLALEILKDIESQRDLATSITDQTYNSIISACGKEKAWEAASLVASKASNCTISKNSIDSSENDEQTSSYFSNLDTFHKNGRGNDAWWEIAEYNCGERSIIVGIQPHRNPKRNGMSLVFYRDDLEGNRVKVGRLLLKNDRIPSSMEFYFSSIIGMEVNSRVRGEGLSKVLVAIWLDICLQTECFPRAAMMNKPLISLVLSKFGFIPDDGGCKCVLVRLEDGDDEHTFGLYSPQKSLDGALSHRVLRIQNIKLLRMLPDSSRQKGAEVVIKTTFRHPHKPPDGKRDSDEVQVERILLKDKINAALNLTINTDMPTSGSGSGMKYCSSKDKLSKAFLFF</sequence>
<gene>
    <name evidence="4" type="ORF">QTG54_013562</name>
</gene>
<dbReference type="PANTHER" id="PTHR46128:SF329">
    <property type="entry name" value="MITOCHONDRIAL GROUP I INTRON SPLICING FACTOR DMR1"/>
    <property type="match status" value="1"/>
</dbReference>
<dbReference type="Gene3D" id="1.25.40.10">
    <property type="entry name" value="Tetratricopeptide repeat domain"/>
    <property type="match status" value="1"/>
</dbReference>
<comment type="caution">
    <text evidence="4">The sequence shown here is derived from an EMBL/GenBank/DDBJ whole genome shotgun (WGS) entry which is preliminary data.</text>
</comment>
<protein>
    <submittedName>
        <fullName evidence="4">Pentatricopeptide repeat-containing protein</fullName>
    </submittedName>
</protein>